<dbReference type="Proteomes" id="UP000229730">
    <property type="component" value="Unassembled WGS sequence"/>
</dbReference>
<keyword evidence="1" id="KW-0812">Transmembrane</keyword>
<proteinExistence type="predicted"/>
<dbReference type="NCBIfam" id="NF041384">
    <property type="entry name" value="YHS_seleno_dom"/>
    <property type="match status" value="1"/>
</dbReference>
<reference evidence="2 3" key="1">
    <citation type="submission" date="2017-10" db="EMBL/GenBank/DDBJ databases">
        <title>Frigbacter circumglobatus gen. nov. sp. nov., isolated from sediment cultured in situ.</title>
        <authorList>
            <person name="Zhao Z."/>
        </authorList>
    </citation>
    <scope>NUCLEOTIDE SEQUENCE [LARGE SCALE GENOMIC DNA]</scope>
    <source>
        <strain evidence="2 3">ZYL</strain>
    </source>
</reference>
<dbReference type="OrthoDB" id="344729at2"/>
<keyword evidence="1" id="KW-1133">Transmembrane helix</keyword>
<dbReference type="InParanoid" id="A0A2G4YVS6"/>
<evidence type="ECO:0000256" key="1">
    <source>
        <dbReference type="SAM" id="Phobius"/>
    </source>
</evidence>
<evidence type="ECO:0008006" key="4">
    <source>
        <dbReference type="Google" id="ProtNLM"/>
    </source>
</evidence>
<dbReference type="EMBL" id="PDEM01000007">
    <property type="protein sequence ID" value="PHZ86425.1"/>
    <property type="molecule type" value="Genomic_DNA"/>
</dbReference>
<protein>
    <recommendedName>
        <fullName evidence="4">YHS domain protein</fullName>
    </recommendedName>
</protein>
<keyword evidence="1" id="KW-0472">Membrane</keyword>
<feature type="transmembrane region" description="Helical" evidence="1">
    <location>
        <begin position="7"/>
        <end position="28"/>
    </location>
</feature>
<comment type="caution">
    <text evidence="2">The sequence shown here is derived from an EMBL/GenBank/DDBJ whole genome shotgun (WGS) entry which is preliminary data.</text>
</comment>
<sequence>MNNFTKLIMLISTIVLIIGGGFSFYFTYQAQSRDGLSDYSDVIAIDGFDAVAYHTDGIAQQGKHNFQVTWAGFHWYFSTLENRQMFNENPEKYAPQFGGLDPYAMALNGTLQPATPELWQIDDTGKLYLFYSGETRKRWREDMEKYNTAANLHWERLTQQMKYKAEILKKDTQ</sequence>
<accession>A0A2G4YVS6</accession>
<name>A0A2G4YVS6_9PROT</name>
<dbReference type="RefSeq" id="WP_099470802.1">
    <property type="nucleotide sequence ID" value="NZ_CP041025.1"/>
</dbReference>
<dbReference type="AlphaFoldDB" id="A0A2G4YVS6"/>
<keyword evidence="3" id="KW-1185">Reference proteome</keyword>
<organism evidence="2 3">
    <name type="scientific">Paremcibacter congregatus</name>
    <dbReference type="NCBI Taxonomy" id="2043170"/>
    <lineage>
        <taxon>Bacteria</taxon>
        <taxon>Pseudomonadati</taxon>
        <taxon>Pseudomonadota</taxon>
        <taxon>Alphaproteobacteria</taxon>
        <taxon>Emcibacterales</taxon>
        <taxon>Emcibacteraceae</taxon>
        <taxon>Paremcibacter</taxon>
    </lineage>
</organism>
<evidence type="ECO:0000313" key="2">
    <source>
        <dbReference type="EMBL" id="PHZ86425.1"/>
    </source>
</evidence>
<gene>
    <name evidence="2" type="ORF">CRD36_00615</name>
</gene>
<evidence type="ECO:0000313" key="3">
    <source>
        <dbReference type="Proteomes" id="UP000229730"/>
    </source>
</evidence>